<dbReference type="OrthoDB" id="10394303at2759"/>
<organism evidence="1 2">
    <name type="scientific">Racocetra fulgida</name>
    <dbReference type="NCBI Taxonomy" id="60492"/>
    <lineage>
        <taxon>Eukaryota</taxon>
        <taxon>Fungi</taxon>
        <taxon>Fungi incertae sedis</taxon>
        <taxon>Mucoromycota</taxon>
        <taxon>Glomeromycotina</taxon>
        <taxon>Glomeromycetes</taxon>
        <taxon>Diversisporales</taxon>
        <taxon>Gigasporaceae</taxon>
        <taxon>Racocetra</taxon>
    </lineage>
</organism>
<accession>A0A9N9B5B6</accession>
<keyword evidence="2" id="KW-1185">Reference proteome</keyword>
<name>A0A9N9B5B6_9GLOM</name>
<dbReference type="EMBL" id="CAJVPZ010004937">
    <property type="protein sequence ID" value="CAG8553724.1"/>
    <property type="molecule type" value="Genomic_DNA"/>
</dbReference>
<dbReference type="AlphaFoldDB" id="A0A9N9B5B6"/>
<reference evidence="1" key="1">
    <citation type="submission" date="2021-06" db="EMBL/GenBank/DDBJ databases">
        <authorList>
            <person name="Kallberg Y."/>
            <person name="Tangrot J."/>
            <person name="Rosling A."/>
        </authorList>
    </citation>
    <scope>NUCLEOTIDE SEQUENCE</scope>
    <source>
        <strain evidence="1">IN212</strain>
    </source>
</reference>
<evidence type="ECO:0000313" key="1">
    <source>
        <dbReference type="EMBL" id="CAG8553724.1"/>
    </source>
</evidence>
<gene>
    <name evidence="1" type="ORF">RFULGI_LOCUS4758</name>
</gene>
<comment type="caution">
    <text evidence="1">The sequence shown here is derived from an EMBL/GenBank/DDBJ whole genome shotgun (WGS) entry which is preliminary data.</text>
</comment>
<proteinExistence type="predicted"/>
<protein>
    <submittedName>
        <fullName evidence="1">65_t:CDS:1</fullName>
    </submittedName>
</protein>
<dbReference type="Proteomes" id="UP000789396">
    <property type="component" value="Unassembled WGS sequence"/>
</dbReference>
<feature type="non-terminal residue" evidence="1">
    <location>
        <position position="1"/>
    </location>
</feature>
<evidence type="ECO:0000313" key="2">
    <source>
        <dbReference type="Proteomes" id="UP000789396"/>
    </source>
</evidence>
<sequence length="111" mass="12867">QIIQHDIVQQDTIMNNSNEANIQSNISIDVLSIDNEIRNFENNEGESSEHVEEQAENQDIIKMIENINMFSTNNQITYDEAISEITYNKAISEHNKSLENWLLFKNLNNVL</sequence>